<keyword evidence="4" id="KW-0560">Oxidoreductase</keyword>
<proteinExistence type="inferred from homology"/>
<sequence>MSALPVSEQSDLLAVARRWAAAPASWPVPLRFDPASRWYARLAADDEHEVWALSWLPGQGTDLHDHGGSSGAFLVATGVLTEGTVSGGRLRPHLLAAGSGRRFGPRHVHVVTNRHATPAVSVHVYRPALRRMTRYHLTGGRLAVAEVAEAGVAW</sequence>
<name>A0A418N0P6_9ACTN</name>
<evidence type="ECO:0000256" key="3">
    <source>
        <dbReference type="ARBA" id="ARBA00022964"/>
    </source>
</evidence>
<dbReference type="CDD" id="cd10548">
    <property type="entry name" value="cupin_CDO"/>
    <property type="match status" value="1"/>
</dbReference>
<dbReference type="Gene3D" id="2.60.120.10">
    <property type="entry name" value="Jelly Rolls"/>
    <property type="match status" value="1"/>
</dbReference>
<evidence type="ECO:0000256" key="1">
    <source>
        <dbReference type="ARBA" id="ARBA00006622"/>
    </source>
</evidence>
<evidence type="ECO:0000256" key="5">
    <source>
        <dbReference type="ARBA" id="ARBA00023004"/>
    </source>
</evidence>
<reference evidence="7 8" key="1">
    <citation type="submission" date="2018-08" db="EMBL/GenBank/DDBJ databases">
        <title>Jishengella sp. nov., isolated from a root of Azadirachta indica A. Juss. var. siamensis Valenton.</title>
        <authorList>
            <person name="Kuncharoen N."/>
            <person name="Tanasupawat S."/>
            <person name="Kudo T."/>
            <person name="Ohkuma M."/>
        </authorList>
    </citation>
    <scope>NUCLEOTIDE SEQUENCE [LARGE SCALE GENOMIC DNA]</scope>
    <source>
        <strain evidence="7 8">AZ1-13</strain>
    </source>
</reference>
<keyword evidence="2 6" id="KW-0479">Metal-binding</keyword>
<dbReference type="InterPro" id="IPR010300">
    <property type="entry name" value="CDO_1"/>
</dbReference>
<feature type="binding site" evidence="6">
    <location>
        <position position="64"/>
    </location>
    <ligand>
        <name>Fe cation</name>
        <dbReference type="ChEBI" id="CHEBI:24875"/>
        <note>catalytic</note>
    </ligand>
</feature>
<dbReference type="GO" id="GO:0016702">
    <property type="term" value="F:oxidoreductase activity, acting on single donors with incorporation of molecular oxygen, incorporation of two atoms of oxygen"/>
    <property type="evidence" value="ECO:0007669"/>
    <property type="project" value="InterPro"/>
</dbReference>
<dbReference type="Proteomes" id="UP000283832">
    <property type="component" value="Unassembled WGS sequence"/>
</dbReference>
<keyword evidence="5 6" id="KW-0408">Iron</keyword>
<evidence type="ECO:0000313" key="7">
    <source>
        <dbReference type="EMBL" id="RIV41370.1"/>
    </source>
</evidence>
<dbReference type="OrthoDB" id="4217976at2"/>
<dbReference type="GO" id="GO:0008198">
    <property type="term" value="F:ferrous iron binding"/>
    <property type="evidence" value="ECO:0007669"/>
    <property type="project" value="TreeGrafter"/>
</dbReference>
<dbReference type="AlphaFoldDB" id="A0A418N0P6"/>
<dbReference type="PANTHER" id="PTHR12918:SF1">
    <property type="entry name" value="CYSTEINE DIOXYGENASE TYPE 1"/>
    <property type="match status" value="1"/>
</dbReference>
<dbReference type="InterPro" id="IPR011051">
    <property type="entry name" value="RmlC_Cupin_sf"/>
</dbReference>
<dbReference type="PANTHER" id="PTHR12918">
    <property type="entry name" value="CYSTEINE DIOXYGENASE"/>
    <property type="match status" value="1"/>
</dbReference>
<evidence type="ECO:0000313" key="8">
    <source>
        <dbReference type="Proteomes" id="UP000283832"/>
    </source>
</evidence>
<dbReference type="RefSeq" id="WP_119572573.1">
    <property type="nucleotide sequence ID" value="NZ_QXEC01000001.1"/>
</dbReference>
<keyword evidence="3 7" id="KW-0223">Dioxygenase</keyword>
<gene>
    <name evidence="7" type="ORF">D2L64_01325</name>
</gene>
<feature type="binding site" evidence="6">
    <location>
        <position position="109"/>
    </location>
    <ligand>
        <name>Fe cation</name>
        <dbReference type="ChEBI" id="CHEBI:24875"/>
        <note>catalytic</note>
    </ligand>
</feature>
<comment type="similarity">
    <text evidence="1">Belongs to the cysteine dioxygenase family.</text>
</comment>
<accession>A0A418N0P6</accession>
<dbReference type="EMBL" id="QXEC01000001">
    <property type="protein sequence ID" value="RIV41370.1"/>
    <property type="molecule type" value="Genomic_DNA"/>
</dbReference>
<dbReference type="SUPFAM" id="SSF51182">
    <property type="entry name" value="RmlC-like cupins"/>
    <property type="match status" value="1"/>
</dbReference>
<evidence type="ECO:0000256" key="4">
    <source>
        <dbReference type="ARBA" id="ARBA00023002"/>
    </source>
</evidence>
<evidence type="ECO:0000256" key="2">
    <source>
        <dbReference type="ARBA" id="ARBA00022723"/>
    </source>
</evidence>
<dbReference type="Pfam" id="PF05995">
    <property type="entry name" value="CDO_I"/>
    <property type="match status" value="1"/>
</dbReference>
<evidence type="ECO:0000256" key="6">
    <source>
        <dbReference type="PIRSR" id="PIRSR610300-51"/>
    </source>
</evidence>
<keyword evidence="8" id="KW-1185">Reference proteome</keyword>
<feature type="binding site" evidence="6">
    <location>
        <position position="66"/>
    </location>
    <ligand>
        <name>Fe cation</name>
        <dbReference type="ChEBI" id="CHEBI:24875"/>
        <note>catalytic</note>
    </ligand>
</feature>
<dbReference type="InterPro" id="IPR014710">
    <property type="entry name" value="RmlC-like_jellyroll"/>
</dbReference>
<comment type="caution">
    <text evidence="7">The sequence shown here is derived from an EMBL/GenBank/DDBJ whole genome shotgun (WGS) entry which is preliminary data.</text>
</comment>
<protein>
    <submittedName>
        <fullName evidence="7">Cysteine dioxygenase</fullName>
    </submittedName>
</protein>
<organism evidence="7 8">
    <name type="scientific">Micromonospora radicis</name>
    <dbReference type="NCBI Taxonomy" id="1894971"/>
    <lineage>
        <taxon>Bacteria</taxon>
        <taxon>Bacillati</taxon>
        <taxon>Actinomycetota</taxon>
        <taxon>Actinomycetes</taxon>
        <taxon>Micromonosporales</taxon>
        <taxon>Micromonosporaceae</taxon>
        <taxon>Micromonospora</taxon>
    </lineage>
</organism>